<dbReference type="Proteomes" id="UP000198762">
    <property type="component" value="Unassembled WGS sequence"/>
</dbReference>
<organism evidence="1 2">
    <name type="scientific">Marinobacter segnicrescens</name>
    <dbReference type="NCBI Taxonomy" id="430453"/>
    <lineage>
        <taxon>Bacteria</taxon>
        <taxon>Pseudomonadati</taxon>
        <taxon>Pseudomonadota</taxon>
        <taxon>Gammaproteobacteria</taxon>
        <taxon>Pseudomonadales</taxon>
        <taxon>Marinobacteraceae</taxon>
        <taxon>Marinobacter</taxon>
    </lineage>
</organism>
<dbReference type="AlphaFoldDB" id="A0A1H9YVG1"/>
<proteinExistence type="predicted"/>
<evidence type="ECO:0000313" key="1">
    <source>
        <dbReference type="EMBL" id="SES73142.1"/>
    </source>
</evidence>
<reference evidence="2" key="1">
    <citation type="submission" date="2016-10" db="EMBL/GenBank/DDBJ databases">
        <authorList>
            <person name="Varghese N."/>
            <person name="Submissions S."/>
        </authorList>
    </citation>
    <scope>NUCLEOTIDE SEQUENCE [LARGE SCALE GENOMIC DNA]</scope>
    <source>
        <strain evidence="2">CGMCC 1.6489</strain>
    </source>
</reference>
<gene>
    <name evidence="1" type="ORF">SAMN04487962_101361</name>
</gene>
<name>A0A1H9YVG1_9GAMM</name>
<protein>
    <submittedName>
        <fullName evidence="1">Uncharacterized protein</fullName>
    </submittedName>
</protein>
<evidence type="ECO:0000313" key="2">
    <source>
        <dbReference type="Proteomes" id="UP000198762"/>
    </source>
</evidence>
<keyword evidence="2" id="KW-1185">Reference proteome</keyword>
<sequence>MDGATEPYKDVLARRFRTDLSGPAPLAQVPQTVFKKQVYMGGKAQPLPASLRYSNQPVNVLPGDPGR</sequence>
<accession>A0A1H9YVG1</accession>
<dbReference type="EMBL" id="FOHZ01000001">
    <property type="protein sequence ID" value="SES73142.1"/>
    <property type="molecule type" value="Genomic_DNA"/>
</dbReference>